<reference evidence="3" key="1">
    <citation type="submission" date="2010-07" db="EMBL/GenBank/DDBJ databases">
        <title>The genome sequence of Gaeumannomyces graminis var. tritici strain R3-111a-1.</title>
        <authorList>
            <consortium name="The Broad Institute Genome Sequencing Platform"/>
            <person name="Ma L.-J."/>
            <person name="Dead R."/>
            <person name="Young S."/>
            <person name="Zeng Q."/>
            <person name="Koehrsen M."/>
            <person name="Alvarado L."/>
            <person name="Berlin A."/>
            <person name="Chapman S.B."/>
            <person name="Chen Z."/>
            <person name="Freedman E."/>
            <person name="Gellesch M."/>
            <person name="Goldberg J."/>
            <person name="Griggs A."/>
            <person name="Gujja S."/>
            <person name="Heilman E.R."/>
            <person name="Heiman D."/>
            <person name="Hepburn T."/>
            <person name="Howarth C."/>
            <person name="Jen D."/>
            <person name="Larson L."/>
            <person name="Mehta T."/>
            <person name="Neiman D."/>
            <person name="Pearson M."/>
            <person name="Roberts A."/>
            <person name="Saif S."/>
            <person name="Shea T."/>
            <person name="Shenoy N."/>
            <person name="Sisk P."/>
            <person name="Stolte C."/>
            <person name="Sykes S."/>
            <person name="Walk T."/>
            <person name="White J."/>
            <person name="Yandava C."/>
            <person name="Haas B."/>
            <person name="Nusbaum C."/>
            <person name="Birren B."/>
        </authorList>
    </citation>
    <scope>NUCLEOTIDE SEQUENCE [LARGE SCALE GENOMIC DNA]</scope>
    <source>
        <strain evidence="3">R3-111a-1</strain>
    </source>
</reference>
<reference evidence="1" key="3">
    <citation type="submission" date="2010-09" db="EMBL/GenBank/DDBJ databases">
        <title>Annotation of Gaeumannomyces graminis var. tritici R3-111a-1.</title>
        <authorList>
            <consortium name="The Broad Institute Genome Sequencing Platform"/>
            <person name="Ma L.-J."/>
            <person name="Dead R."/>
            <person name="Young S.K."/>
            <person name="Zeng Q."/>
            <person name="Gargeya S."/>
            <person name="Fitzgerald M."/>
            <person name="Haas B."/>
            <person name="Abouelleil A."/>
            <person name="Alvarado L."/>
            <person name="Arachchi H.M."/>
            <person name="Berlin A."/>
            <person name="Brown A."/>
            <person name="Chapman S.B."/>
            <person name="Chen Z."/>
            <person name="Dunbar C."/>
            <person name="Freedman E."/>
            <person name="Gearin G."/>
            <person name="Gellesch M."/>
            <person name="Goldberg J."/>
            <person name="Griggs A."/>
            <person name="Gujja S."/>
            <person name="Heiman D."/>
            <person name="Howarth C."/>
            <person name="Larson L."/>
            <person name="Lui A."/>
            <person name="MacDonald P.J.P."/>
            <person name="Mehta T."/>
            <person name="Montmayeur A."/>
            <person name="Murphy C."/>
            <person name="Neiman D."/>
            <person name="Pearson M."/>
            <person name="Priest M."/>
            <person name="Roberts A."/>
            <person name="Saif S."/>
            <person name="Shea T."/>
            <person name="Shenoy N."/>
            <person name="Sisk P."/>
            <person name="Stolte C."/>
            <person name="Sykes S."/>
            <person name="Yandava C."/>
            <person name="Wortman J."/>
            <person name="Nusbaum C."/>
            <person name="Birren B."/>
        </authorList>
    </citation>
    <scope>NUCLEOTIDE SEQUENCE</scope>
    <source>
        <strain evidence="1">R3-111a-1</strain>
    </source>
</reference>
<dbReference type="HOGENOM" id="CLU_1865227_0_0_1"/>
<gene>
    <name evidence="2" type="primary">20342459</name>
    <name evidence="1" type="ORF">GGTG_02001</name>
</gene>
<organism evidence="1">
    <name type="scientific">Gaeumannomyces tritici (strain R3-111a-1)</name>
    <name type="common">Wheat and barley take-all root rot fungus</name>
    <name type="synonym">Gaeumannomyces graminis var. tritici</name>
    <dbReference type="NCBI Taxonomy" id="644352"/>
    <lineage>
        <taxon>Eukaryota</taxon>
        <taxon>Fungi</taxon>
        <taxon>Dikarya</taxon>
        <taxon>Ascomycota</taxon>
        <taxon>Pezizomycotina</taxon>
        <taxon>Sordariomycetes</taxon>
        <taxon>Sordariomycetidae</taxon>
        <taxon>Magnaporthales</taxon>
        <taxon>Magnaporthaceae</taxon>
        <taxon>Gaeumannomyces</taxon>
    </lineage>
</organism>
<accession>J3NL60</accession>
<evidence type="ECO:0000313" key="3">
    <source>
        <dbReference type="Proteomes" id="UP000006039"/>
    </source>
</evidence>
<reference evidence="2" key="5">
    <citation type="submission" date="2018-04" db="UniProtKB">
        <authorList>
            <consortium name="EnsemblFungi"/>
        </authorList>
    </citation>
    <scope>IDENTIFICATION</scope>
    <source>
        <strain evidence="2">R3-111a-1</strain>
    </source>
</reference>
<dbReference type="RefSeq" id="XP_009218036.1">
    <property type="nucleotide sequence ID" value="XM_009219772.1"/>
</dbReference>
<reference evidence="1" key="2">
    <citation type="submission" date="2010-07" db="EMBL/GenBank/DDBJ databases">
        <authorList>
            <consortium name="The Broad Institute Genome Sequencing Platform"/>
            <consortium name="Broad Institute Genome Sequencing Center for Infectious Disease"/>
            <person name="Ma L.-J."/>
            <person name="Dead R."/>
            <person name="Young S."/>
            <person name="Zeng Q."/>
            <person name="Koehrsen M."/>
            <person name="Alvarado L."/>
            <person name="Berlin A."/>
            <person name="Chapman S.B."/>
            <person name="Chen Z."/>
            <person name="Freedman E."/>
            <person name="Gellesch M."/>
            <person name="Goldberg J."/>
            <person name="Griggs A."/>
            <person name="Gujja S."/>
            <person name="Heilman E.R."/>
            <person name="Heiman D."/>
            <person name="Hepburn T."/>
            <person name="Howarth C."/>
            <person name="Jen D."/>
            <person name="Larson L."/>
            <person name="Mehta T."/>
            <person name="Neiman D."/>
            <person name="Pearson M."/>
            <person name="Roberts A."/>
            <person name="Saif S."/>
            <person name="Shea T."/>
            <person name="Shenoy N."/>
            <person name="Sisk P."/>
            <person name="Stolte C."/>
            <person name="Sykes S."/>
            <person name="Walk T."/>
            <person name="White J."/>
            <person name="Yandava C."/>
            <person name="Haas B."/>
            <person name="Nusbaum C."/>
            <person name="Birren B."/>
        </authorList>
    </citation>
    <scope>NUCLEOTIDE SEQUENCE</scope>
    <source>
        <strain evidence="1">R3-111a-1</strain>
    </source>
</reference>
<dbReference type="VEuPathDB" id="FungiDB:GGTG_02001"/>
<proteinExistence type="predicted"/>
<name>J3NL60_GAET3</name>
<sequence>MFSTEDLWEVLLQSNTILLTGISAGYLRSGSITPSAVRHPDGAADTAALQGLAAEGDGKASLGFLVLKPSTIACSPYTLLRFIARFGTSEVHEQARGLVLFALLLNEIKVFLLFSWLLRPGPTARAPDREDRRPRLR</sequence>
<keyword evidence="3" id="KW-1185">Reference proteome</keyword>
<evidence type="ECO:0000313" key="1">
    <source>
        <dbReference type="EMBL" id="EJT82027.1"/>
    </source>
</evidence>
<evidence type="ECO:0000313" key="2">
    <source>
        <dbReference type="EnsemblFungi" id="EJT82027"/>
    </source>
</evidence>
<dbReference type="AlphaFoldDB" id="J3NL60"/>
<dbReference type="EnsemblFungi" id="EJT82027">
    <property type="protein sequence ID" value="EJT82027"/>
    <property type="gene ID" value="GGTG_02001"/>
</dbReference>
<dbReference type="Proteomes" id="UP000006039">
    <property type="component" value="Unassembled WGS sequence"/>
</dbReference>
<dbReference type="EMBL" id="GL385395">
    <property type="protein sequence ID" value="EJT82027.1"/>
    <property type="molecule type" value="Genomic_DNA"/>
</dbReference>
<reference evidence="2" key="4">
    <citation type="journal article" date="2015" name="G3 (Bethesda)">
        <title>Genome sequences of three phytopathogenic species of the Magnaporthaceae family of fungi.</title>
        <authorList>
            <person name="Okagaki L.H."/>
            <person name="Nunes C.C."/>
            <person name="Sailsbery J."/>
            <person name="Clay B."/>
            <person name="Brown D."/>
            <person name="John T."/>
            <person name="Oh Y."/>
            <person name="Young N."/>
            <person name="Fitzgerald M."/>
            <person name="Haas B.J."/>
            <person name="Zeng Q."/>
            <person name="Young S."/>
            <person name="Adiconis X."/>
            <person name="Fan L."/>
            <person name="Levin J.Z."/>
            <person name="Mitchell T.K."/>
            <person name="Okubara P.A."/>
            <person name="Farman M.L."/>
            <person name="Kohn L.M."/>
            <person name="Birren B."/>
            <person name="Ma L.-J."/>
            <person name="Dean R.A."/>
        </authorList>
    </citation>
    <scope>NUCLEOTIDE SEQUENCE</scope>
    <source>
        <strain evidence="2">R3-111a-1</strain>
    </source>
</reference>
<dbReference type="GeneID" id="20342459"/>
<protein>
    <submittedName>
        <fullName evidence="1 2">Uncharacterized protein</fullName>
    </submittedName>
</protein>